<dbReference type="InterPro" id="IPR002156">
    <property type="entry name" value="RNaseH_domain"/>
</dbReference>
<reference evidence="2 3" key="1">
    <citation type="journal article" date="2022" name="G3 (Bethesda)">
        <title>Whole-genome sequence and methylome profiling of the almond [Prunus dulcis (Mill.) D.A. Webb] cultivar 'Nonpareil'.</title>
        <authorList>
            <person name="D'Amico-Willman K.M."/>
            <person name="Ouma W.Z."/>
            <person name="Meulia T."/>
            <person name="Sideli G.M."/>
            <person name="Gradziel T.M."/>
            <person name="Fresnedo-Ramirez J."/>
        </authorList>
    </citation>
    <scope>NUCLEOTIDE SEQUENCE [LARGE SCALE GENOMIC DNA]</scope>
    <source>
        <strain evidence="2">Clone GOH B32 T37-40</strain>
    </source>
</reference>
<gene>
    <name evidence="2" type="ORF">L3X38_026972</name>
</gene>
<dbReference type="AlphaFoldDB" id="A0AAD4YZU4"/>
<feature type="domain" description="RNase H type-1" evidence="1">
    <location>
        <begin position="1"/>
        <end position="30"/>
    </location>
</feature>
<dbReference type="InterPro" id="IPR036397">
    <property type="entry name" value="RNaseH_sf"/>
</dbReference>
<evidence type="ECO:0000313" key="3">
    <source>
        <dbReference type="Proteomes" id="UP001054821"/>
    </source>
</evidence>
<name>A0AAD4YZU4_PRUDU</name>
<dbReference type="EMBL" id="JAJFAZ020000005">
    <property type="protein sequence ID" value="KAI5327576.1"/>
    <property type="molecule type" value="Genomic_DNA"/>
</dbReference>
<dbReference type="Gene3D" id="3.30.420.10">
    <property type="entry name" value="Ribonuclease H-like superfamily/Ribonuclease H"/>
    <property type="match status" value="1"/>
</dbReference>
<keyword evidence="3" id="KW-1185">Reference proteome</keyword>
<organism evidence="2 3">
    <name type="scientific">Prunus dulcis</name>
    <name type="common">Almond</name>
    <name type="synonym">Amygdalus dulcis</name>
    <dbReference type="NCBI Taxonomy" id="3755"/>
    <lineage>
        <taxon>Eukaryota</taxon>
        <taxon>Viridiplantae</taxon>
        <taxon>Streptophyta</taxon>
        <taxon>Embryophyta</taxon>
        <taxon>Tracheophyta</taxon>
        <taxon>Spermatophyta</taxon>
        <taxon>Magnoliopsida</taxon>
        <taxon>eudicotyledons</taxon>
        <taxon>Gunneridae</taxon>
        <taxon>Pentapetalae</taxon>
        <taxon>rosids</taxon>
        <taxon>fabids</taxon>
        <taxon>Rosales</taxon>
        <taxon>Rosaceae</taxon>
        <taxon>Amygdaloideae</taxon>
        <taxon>Amygdaleae</taxon>
        <taxon>Prunus</taxon>
    </lineage>
</organism>
<dbReference type="GO" id="GO:0004523">
    <property type="term" value="F:RNA-DNA hybrid ribonuclease activity"/>
    <property type="evidence" value="ECO:0007669"/>
    <property type="project" value="InterPro"/>
</dbReference>
<evidence type="ECO:0000313" key="2">
    <source>
        <dbReference type="EMBL" id="KAI5327576.1"/>
    </source>
</evidence>
<dbReference type="Pfam" id="PF13456">
    <property type="entry name" value="RVT_3"/>
    <property type="match status" value="1"/>
</dbReference>
<comment type="caution">
    <text evidence="2">The sequence shown here is derived from an EMBL/GenBank/DDBJ whole genome shotgun (WGS) entry which is preliminary data.</text>
</comment>
<evidence type="ECO:0000259" key="1">
    <source>
        <dbReference type="Pfam" id="PF13456"/>
    </source>
</evidence>
<proteinExistence type="predicted"/>
<dbReference type="Proteomes" id="UP001054821">
    <property type="component" value="Chromosome 5"/>
</dbReference>
<sequence length="91" mass="10271">MQLLEKFDLVTLEHVPRKDNQMVDALANHAATLALIKDEAVILPVCHCWVVPLALGVLQEGFNVISVLSIDIDNWRQLLIDYLEHGKLLDD</sequence>
<protein>
    <recommendedName>
        <fullName evidence="1">RNase H type-1 domain-containing protein</fullName>
    </recommendedName>
</protein>
<dbReference type="GO" id="GO:0003676">
    <property type="term" value="F:nucleic acid binding"/>
    <property type="evidence" value="ECO:0007669"/>
    <property type="project" value="InterPro"/>
</dbReference>
<accession>A0AAD4YZU4</accession>